<name>A0A2B5X559_9BACI</name>
<reference evidence="1 2" key="1">
    <citation type="submission" date="2017-09" db="EMBL/GenBank/DDBJ databases">
        <title>Large-scale bioinformatics analysis of Bacillus genomes uncovers conserved roles of natural products in bacterial physiology.</title>
        <authorList>
            <consortium name="Agbiome Team Llc"/>
            <person name="Bleich R.M."/>
            <person name="Grubbs K.J."/>
            <person name="Santa Maria K.C."/>
            <person name="Allen S.E."/>
            <person name="Farag S."/>
            <person name="Shank E.A."/>
            <person name="Bowers A."/>
        </authorList>
    </citation>
    <scope>NUCLEOTIDE SEQUENCE [LARGE SCALE GENOMIC DNA]</scope>
    <source>
        <strain evidence="1 2">AFS010764</strain>
    </source>
</reference>
<gene>
    <name evidence="1" type="ORF">CN611_30710</name>
</gene>
<evidence type="ECO:0000313" key="2">
    <source>
        <dbReference type="Proteomes" id="UP000220621"/>
    </source>
</evidence>
<evidence type="ECO:0000313" key="1">
    <source>
        <dbReference type="EMBL" id="PEM42799.1"/>
    </source>
</evidence>
<proteinExistence type="predicted"/>
<dbReference type="AlphaFoldDB" id="A0A2B5X559"/>
<organism evidence="1 2">
    <name type="scientific">Bacillus wiedmannii</name>
    <dbReference type="NCBI Taxonomy" id="1890302"/>
    <lineage>
        <taxon>Bacteria</taxon>
        <taxon>Bacillati</taxon>
        <taxon>Bacillota</taxon>
        <taxon>Bacilli</taxon>
        <taxon>Bacillales</taxon>
        <taxon>Bacillaceae</taxon>
        <taxon>Bacillus</taxon>
        <taxon>Bacillus cereus group</taxon>
    </lineage>
</organism>
<protein>
    <submittedName>
        <fullName evidence="1">Uncharacterized protein</fullName>
    </submittedName>
</protein>
<dbReference type="Proteomes" id="UP000220621">
    <property type="component" value="Unassembled WGS sequence"/>
</dbReference>
<accession>A0A2B5X559</accession>
<sequence>MREQDLIFSTRSKQKDNHHIVIIIYFLSILNIRTIINEYIYIEKFITKLVIKDSKLQSKLLPKGLLSFKCRKQYR</sequence>
<dbReference type="EMBL" id="NUDL01000165">
    <property type="protein sequence ID" value="PEM42799.1"/>
    <property type="molecule type" value="Genomic_DNA"/>
</dbReference>
<comment type="caution">
    <text evidence="1">The sequence shown here is derived from an EMBL/GenBank/DDBJ whole genome shotgun (WGS) entry which is preliminary data.</text>
</comment>